<accession>A0A3M7RF51</accession>
<dbReference type="Proteomes" id="UP000276133">
    <property type="component" value="Unassembled WGS sequence"/>
</dbReference>
<dbReference type="EMBL" id="REGN01003538">
    <property type="protein sequence ID" value="RNA22101.1"/>
    <property type="molecule type" value="Genomic_DNA"/>
</dbReference>
<proteinExistence type="predicted"/>
<gene>
    <name evidence="1" type="ORF">BpHYR1_021996</name>
</gene>
<dbReference type="AlphaFoldDB" id="A0A3M7RF51"/>
<evidence type="ECO:0000313" key="1">
    <source>
        <dbReference type="EMBL" id="RNA22101.1"/>
    </source>
</evidence>
<evidence type="ECO:0000313" key="2">
    <source>
        <dbReference type="Proteomes" id="UP000276133"/>
    </source>
</evidence>
<organism evidence="1 2">
    <name type="scientific">Brachionus plicatilis</name>
    <name type="common">Marine rotifer</name>
    <name type="synonym">Brachionus muelleri</name>
    <dbReference type="NCBI Taxonomy" id="10195"/>
    <lineage>
        <taxon>Eukaryota</taxon>
        <taxon>Metazoa</taxon>
        <taxon>Spiralia</taxon>
        <taxon>Gnathifera</taxon>
        <taxon>Rotifera</taxon>
        <taxon>Eurotatoria</taxon>
        <taxon>Monogononta</taxon>
        <taxon>Pseudotrocha</taxon>
        <taxon>Ploima</taxon>
        <taxon>Brachionidae</taxon>
        <taxon>Brachionus</taxon>
    </lineage>
</organism>
<name>A0A3M7RF51_BRAPC</name>
<reference evidence="1 2" key="1">
    <citation type="journal article" date="2018" name="Sci. Rep.">
        <title>Genomic signatures of local adaptation to the degree of environmental predictability in rotifers.</title>
        <authorList>
            <person name="Franch-Gras L."/>
            <person name="Hahn C."/>
            <person name="Garcia-Roger E.M."/>
            <person name="Carmona M.J."/>
            <person name="Serra M."/>
            <person name="Gomez A."/>
        </authorList>
    </citation>
    <scope>NUCLEOTIDE SEQUENCE [LARGE SCALE GENOMIC DNA]</scope>
    <source>
        <strain evidence="1">HYR1</strain>
    </source>
</reference>
<comment type="caution">
    <text evidence="1">The sequence shown here is derived from an EMBL/GenBank/DDBJ whole genome shotgun (WGS) entry which is preliminary data.</text>
</comment>
<protein>
    <submittedName>
        <fullName evidence="1">Uncharacterized protein</fullName>
    </submittedName>
</protein>
<keyword evidence="2" id="KW-1185">Reference proteome</keyword>
<sequence length="67" mass="8042">MDSLGDEWFFFNSIRIDFNFNALQNKIYIHCLTSILLPGKTKVTEVMSIKNYLKIHGKLRLKCYWER</sequence>